<evidence type="ECO:0000313" key="2">
    <source>
        <dbReference type="EMBL" id="CAK0851029.1"/>
    </source>
</evidence>
<name>A0ABN9TXJ2_9DINO</name>
<feature type="region of interest" description="Disordered" evidence="1">
    <location>
        <begin position="111"/>
        <end position="147"/>
    </location>
</feature>
<organism evidence="2 3">
    <name type="scientific">Prorocentrum cordatum</name>
    <dbReference type="NCBI Taxonomy" id="2364126"/>
    <lineage>
        <taxon>Eukaryota</taxon>
        <taxon>Sar</taxon>
        <taxon>Alveolata</taxon>
        <taxon>Dinophyceae</taxon>
        <taxon>Prorocentrales</taxon>
        <taxon>Prorocentraceae</taxon>
        <taxon>Prorocentrum</taxon>
    </lineage>
</organism>
<proteinExistence type="predicted"/>
<keyword evidence="3" id="KW-1185">Reference proteome</keyword>
<feature type="region of interest" description="Disordered" evidence="1">
    <location>
        <begin position="279"/>
        <end position="312"/>
    </location>
</feature>
<dbReference type="Proteomes" id="UP001189429">
    <property type="component" value="Unassembled WGS sequence"/>
</dbReference>
<sequence>WRFCVRGADTLELPDSWEGDIRVPFCLQAPLSGALDSLPAARLRELGLSRPPLAAPLRRGLFLWYHRRLPRLPAEWYGEDTGAIESARSSKASRSCRRSFRLCRGVRQRRGRGRQRRLVPAARGRQHALRGRCHPGPPRRGTRRGPCDAACALRRPPARRRGTAALWQAAPPAGLRRARAAPAHALLQRDRHMAARLARGRQRQGAPGLGEGGTPPRRGRGPVVSGDRRNPAQGVQPERAAFRRHPAGLPLSGRRGAPVQEAWRWAPASAVCASACPGRWRGAGAQRSRTSTGCGWSSSWGARPSGPPDGVV</sequence>
<evidence type="ECO:0000313" key="3">
    <source>
        <dbReference type="Proteomes" id="UP001189429"/>
    </source>
</evidence>
<feature type="non-terminal residue" evidence="2">
    <location>
        <position position="312"/>
    </location>
</feature>
<accession>A0ABN9TXJ2</accession>
<protein>
    <submittedName>
        <fullName evidence="2">Uncharacterized protein</fullName>
    </submittedName>
</protein>
<reference evidence="2" key="1">
    <citation type="submission" date="2023-10" db="EMBL/GenBank/DDBJ databases">
        <authorList>
            <person name="Chen Y."/>
            <person name="Shah S."/>
            <person name="Dougan E. K."/>
            <person name="Thang M."/>
            <person name="Chan C."/>
        </authorList>
    </citation>
    <scope>NUCLEOTIDE SEQUENCE [LARGE SCALE GENOMIC DNA]</scope>
</reference>
<feature type="compositionally biased region" description="Low complexity" evidence="1">
    <location>
        <begin position="287"/>
        <end position="300"/>
    </location>
</feature>
<feature type="compositionally biased region" description="Basic residues" evidence="1">
    <location>
        <begin position="124"/>
        <end position="133"/>
    </location>
</feature>
<evidence type="ECO:0000256" key="1">
    <source>
        <dbReference type="SAM" id="MobiDB-lite"/>
    </source>
</evidence>
<dbReference type="EMBL" id="CAUYUJ010015202">
    <property type="protein sequence ID" value="CAK0851029.1"/>
    <property type="molecule type" value="Genomic_DNA"/>
</dbReference>
<feature type="region of interest" description="Disordered" evidence="1">
    <location>
        <begin position="199"/>
        <end position="255"/>
    </location>
</feature>
<comment type="caution">
    <text evidence="2">The sequence shown here is derived from an EMBL/GenBank/DDBJ whole genome shotgun (WGS) entry which is preliminary data.</text>
</comment>
<feature type="non-terminal residue" evidence="2">
    <location>
        <position position="1"/>
    </location>
</feature>
<gene>
    <name evidence="2" type="ORF">PCOR1329_LOCUS43295</name>
</gene>